<dbReference type="EMBL" id="LDZY01000014">
    <property type="protein sequence ID" value="KLU64441.1"/>
    <property type="molecule type" value="Genomic_DNA"/>
</dbReference>
<evidence type="ECO:0000313" key="3">
    <source>
        <dbReference type="Proteomes" id="UP000036356"/>
    </source>
</evidence>
<reference evidence="2 3" key="1">
    <citation type="submission" date="2015-06" db="EMBL/GenBank/DDBJ databases">
        <title>Draft genome of the moderately acidophilic sulfate reducer Candidatus Desulfosporosinus acididurans strain M1.</title>
        <authorList>
            <person name="Poehlein A."/>
            <person name="Petzsch P."/>
            <person name="Johnson B.D."/>
            <person name="Schloemann M."/>
            <person name="Daniel R."/>
            <person name="Muehling M."/>
        </authorList>
    </citation>
    <scope>NUCLEOTIDE SEQUENCE [LARGE SCALE GENOMIC DNA]</scope>
    <source>
        <strain evidence="2 3">M1</strain>
    </source>
</reference>
<comment type="caution">
    <text evidence="2">The sequence shown here is derived from an EMBL/GenBank/DDBJ whole genome shotgun (WGS) entry which is preliminary data.</text>
</comment>
<accession>A0A0J1IIA9</accession>
<evidence type="ECO:0000313" key="2">
    <source>
        <dbReference type="EMBL" id="KLU64441.1"/>
    </source>
</evidence>
<dbReference type="PATRIC" id="fig|476652.3.peg.3842"/>
<organism evidence="2 3">
    <name type="scientific">Desulfosporosinus acididurans</name>
    <dbReference type="NCBI Taxonomy" id="476652"/>
    <lineage>
        <taxon>Bacteria</taxon>
        <taxon>Bacillati</taxon>
        <taxon>Bacillota</taxon>
        <taxon>Clostridia</taxon>
        <taxon>Eubacteriales</taxon>
        <taxon>Desulfitobacteriaceae</taxon>
        <taxon>Desulfosporosinus</taxon>
    </lineage>
</organism>
<dbReference type="STRING" id="476652.DEAC_c36430"/>
<dbReference type="Proteomes" id="UP000036356">
    <property type="component" value="Unassembled WGS sequence"/>
</dbReference>
<protein>
    <submittedName>
        <fullName evidence="2">Glyoxalase-like domain protein</fullName>
    </submittedName>
</protein>
<feature type="domain" description="VOC" evidence="1">
    <location>
        <begin position="4"/>
        <end position="148"/>
    </location>
</feature>
<dbReference type="PROSITE" id="PS51819">
    <property type="entry name" value="VOC"/>
    <property type="match status" value="1"/>
</dbReference>
<proteinExistence type="predicted"/>
<keyword evidence="3" id="KW-1185">Reference proteome</keyword>
<dbReference type="AlphaFoldDB" id="A0A0J1IIA9"/>
<dbReference type="SUPFAM" id="SSF54593">
    <property type="entry name" value="Glyoxalase/Bleomycin resistance protein/Dihydroxybiphenyl dioxygenase"/>
    <property type="match status" value="1"/>
</dbReference>
<dbReference type="RefSeq" id="WP_047811426.1">
    <property type="nucleotide sequence ID" value="NZ_LDZY01000014.1"/>
</dbReference>
<evidence type="ECO:0000259" key="1">
    <source>
        <dbReference type="PROSITE" id="PS51819"/>
    </source>
</evidence>
<dbReference type="Gene3D" id="3.10.180.10">
    <property type="entry name" value="2,3-Dihydroxybiphenyl 1,2-Dioxygenase, domain 1"/>
    <property type="match status" value="1"/>
</dbReference>
<gene>
    <name evidence="2" type="ORF">DEAC_c36430</name>
</gene>
<dbReference type="Pfam" id="PF00903">
    <property type="entry name" value="Glyoxalase"/>
    <property type="match status" value="1"/>
</dbReference>
<name>A0A0J1IIA9_9FIRM</name>
<sequence length="150" mass="17086">MSIKYAHTNIVAKDWRKLSEFYINVFECKPQYPERDLSGEWIDNLTNIPNVKVKGIHLSLPGYGDGPTLEIFSYEPDNLRNNEPKINLQGYGHIAFHVDEVEVVVQKLVEHGGKILGQIIKKDYEGIGLLTAAYAQDPEGNFIEIQNWSK</sequence>
<dbReference type="InterPro" id="IPR037523">
    <property type="entry name" value="VOC_core"/>
</dbReference>
<dbReference type="InterPro" id="IPR029068">
    <property type="entry name" value="Glyas_Bleomycin-R_OHBP_Dase"/>
</dbReference>
<dbReference type="InterPro" id="IPR004360">
    <property type="entry name" value="Glyas_Fos-R_dOase_dom"/>
</dbReference>